<organism evidence="2 3">
    <name type="scientific">Paractinoplanes deccanensis</name>
    <dbReference type="NCBI Taxonomy" id="113561"/>
    <lineage>
        <taxon>Bacteria</taxon>
        <taxon>Bacillati</taxon>
        <taxon>Actinomycetota</taxon>
        <taxon>Actinomycetes</taxon>
        <taxon>Micromonosporales</taxon>
        <taxon>Micromonosporaceae</taxon>
        <taxon>Paractinoplanes</taxon>
    </lineage>
</organism>
<proteinExistence type="predicted"/>
<dbReference type="RefSeq" id="WP_203759805.1">
    <property type="nucleotide sequence ID" value="NZ_BAAABO010000004.1"/>
</dbReference>
<protein>
    <recommendedName>
        <fullName evidence="4">CU044_5270 family protein</fullName>
    </recommendedName>
</protein>
<reference evidence="2 3" key="1">
    <citation type="submission" date="2021-01" db="EMBL/GenBank/DDBJ databases">
        <title>Whole genome shotgun sequence of Actinoplanes deccanensis NBRC 13994.</title>
        <authorList>
            <person name="Komaki H."/>
            <person name="Tamura T."/>
        </authorList>
    </citation>
    <scope>NUCLEOTIDE SEQUENCE [LARGE SCALE GENOMIC DNA]</scope>
    <source>
        <strain evidence="2 3">NBRC 13994</strain>
    </source>
</reference>
<name>A0ABQ3XVS6_9ACTN</name>
<evidence type="ECO:0000313" key="2">
    <source>
        <dbReference type="EMBL" id="GID71828.1"/>
    </source>
</evidence>
<keyword evidence="1" id="KW-0472">Membrane</keyword>
<keyword evidence="3" id="KW-1185">Reference proteome</keyword>
<dbReference type="InterPro" id="IPR047789">
    <property type="entry name" value="CU044_5270-like"/>
</dbReference>
<keyword evidence="1" id="KW-0812">Transmembrane</keyword>
<evidence type="ECO:0008006" key="4">
    <source>
        <dbReference type="Google" id="ProtNLM"/>
    </source>
</evidence>
<dbReference type="Proteomes" id="UP000609879">
    <property type="component" value="Unassembled WGS sequence"/>
</dbReference>
<dbReference type="NCBIfam" id="NF038083">
    <property type="entry name" value="CU044_5270_fam"/>
    <property type="match status" value="1"/>
</dbReference>
<gene>
    <name evidence="2" type="ORF">Ade02nite_04690</name>
</gene>
<sequence>MNDLDLMRDFRADVAPPSPATLADSRAAMFRAAPATPARSRSKRWIWGLAPAGALAAAVAVGAAVARPDAPPAPGTATTATRSEAAQVFLLAAAEARQEPALTVRPGQFVHVTSLVAWAGGAPKDGSTAYLAPVEKRREVWLSADGSRTGLLREKPVEPGAVDPHLNDNLPLDAGTPGYLGDLPADKAAMRDYLYAGNDTKNPADRAAFTKVGDTLREHYLRPDAAAALYEAAATIPGTTVVRGADLAGRKGIAVSRTDQGTRHDIIFDARTYRFLGERDVVVGDVPPYPKNTVIGWTAQLKVEIVDRLP</sequence>
<keyword evidence="1" id="KW-1133">Transmembrane helix</keyword>
<dbReference type="EMBL" id="BOMI01000006">
    <property type="protein sequence ID" value="GID71828.1"/>
    <property type="molecule type" value="Genomic_DNA"/>
</dbReference>
<comment type="caution">
    <text evidence="2">The sequence shown here is derived from an EMBL/GenBank/DDBJ whole genome shotgun (WGS) entry which is preliminary data.</text>
</comment>
<accession>A0ABQ3XVS6</accession>
<evidence type="ECO:0000313" key="3">
    <source>
        <dbReference type="Proteomes" id="UP000609879"/>
    </source>
</evidence>
<evidence type="ECO:0000256" key="1">
    <source>
        <dbReference type="SAM" id="Phobius"/>
    </source>
</evidence>
<feature type="transmembrane region" description="Helical" evidence="1">
    <location>
        <begin position="45"/>
        <end position="66"/>
    </location>
</feature>